<dbReference type="PROSITE" id="PS51257">
    <property type="entry name" value="PROKAR_LIPOPROTEIN"/>
    <property type="match status" value="1"/>
</dbReference>
<keyword evidence="2" id="KW-1185">Reference proteome</keyword>
<comment type="caution">
    <text evidence="1">The sequence shown here is derived from an EMBL/GenBank/DDBJ whole genome shotgun (WGS) entry which is preliminary data.</text>
</comment>
<dbReference type="AlphaFoldDB" id="A0A9X2J513"/>
<name>A0A9X2J513_9GAMM</name>
<reference evidence="1" key="1">
    <citation type="journal article" date="2022" name="Arch. Microbiol.">
        <title>Microbulbifer okhotskensis sp. nov., isolated from a deep bottom sediment of the Okhotsk Sea.</title>
        <authorList>
            <person name="Romanenko L."/>
            <person name="Kurilenko V."/>
            <person name="Otstavnykh N."/>
            <person name="Velansky P."/>
            <person name="Isaeva M."/>
            <person name="Mikhailov V."/>
        </authorList>
    </citation>
    <scope>NUCLEOTIDE SEQUENCE</scope>
    <source>
        <strain evidence="1">OS29</strain>
    </source>
</reference>
<dbReference type="Proteomes" id="UP001139028">
    <property type="component" value="Unassembled WGS sequence"/>
</dbReference>
<accession>A0A9X2J513</accession>
<dbReference type="RefSeq" id="WP_252466331.1">
    <property type="nucleotide sequence ID" value="NZ_JALBWM010000036.1"/>
</dbReference>
<gene>
    <name evidence="1" type="ORF">MO867_10260</name>
</gene>
<organism evidence="1 2">
    <name type="scientific">Microbulbifer okhotskensis</name>
    <dbReference type="NCBI Taxonomy" id="2926617"/>
    <lineage>
        <taxon>Bacteria</taxon>
        <taxon>Pseudomonadati</taxon>
        <taxon>Pseudomonadota</taxon>
        <taxon>Gammaproteobacteria</taxon>
        <taxon>Cellvibrionales</taxon>
        <taxon>Microbulbiferaceae</taxon>
        <taxon>Microbulbifer</taxon>
    </lineage>
</organism>
<proteinExistence type="predicted"/>
<evidence type="ECO:0000313" key="2">
    <source>
        <dbReference type="Proteomes" id="UP001139028"/>
    </source>
</evidence>
<protein>
    <recommendedName>
        <fullName evidence="3">Lipoprotein</fullName>
    </recommendedName>
</protein>
<evidence type="ECO:0000313" key="1">
    <source>
        <dbReference type="EMBL" id="MCO1334723.1"/>
    </source>
</evidence>
<dbReference type="EMBL" id="JALBWM010000036">
    <property type="protein sequence ID" value="MCO1334723.1"/>
    <property type="molecule type" value="Genomic_DNA"/>
</dbReference>
<sequence>MYIFRWAVIAVVYTTLSVSGCGYFPSEMSIPGKVPAKRPPPHARITGKPHVVSCATPARGFPSISFDDVFTFTENPRQPFRESSSLPPHFDVVGYVWGAERCTPAAFCSSGDYYQLLGRGPSGDFQTWISTPQYPRITIQSPCAKRLQVGQGYRFSFSDGQLVGFSPD</sequence>
<evidence type="ECO:0008006" key="3">
    <source>
        <dbReference type="Google" id="ProtNLM"/>
    </source>
</evidence>